<comment type="caution">
    <text evidence="3">The sequence shown here is derived from an EMBL/GenBank/DDBJ whole genome shotgun (WGS) entry which is preliminary data.</text>
</comment>
<reference evidence="4" key="1">
    <citation type="journal article" date="2019" name="Int. J. Syst. Evol. Microbiol.">
        <title>The Global Catalogue of Microorganisms (GCM) 10K type strain sequencing project: providing services to taxonomists for standard genome sequencing and annotation.</title>
        <authorList>
            <consortium name="The Broad Institute Genomics Platform"/>
            <consortium name="The Broad Institute Genome Sequencing Center for Infectious Disease"/>
            <person name="Wu L."/>
            <person name="Ma J."/>
        </authorList>
    </citation>
    <scope>NUCLEOTIDE SEQUENCE [LARGE SCALE GENOMIC DNA]</scope>
    <source>
        <strain evidence="4">CGMCC 1.6375</strain>
    </source>
</reference>
<name>A0ABQ2HFY4_9BACT</name>
<evidence type="ECO:0000259" key="2">
    <source>
        <dbReference type="Pfam" id="PF13648"/>
    </source>
</evidence>
<dbReference type="EMBL" id="BMLI01000001">
    <property type="protein sequence ID" value="GGM78128.1"/>
    <property type="molecule type" value="Genomic_DNA"/>
</dbReference>
<keyword evidence="4" id="KW-1185">Reference proteome</keyword>
<protein>
    <recommendedName>
        <fullName evidence="2">Lipocalin-like domain-containing protein</fullName>
    </recommendedName>
</protein>
<evidence type="ECO:0000313" key="3">
    <source>
        <dbReference type="EMBL" id="GGM78128.1"/>
    </source>
</evidence>
<gene>
    <name evidence="3" type="ORF">GCM10010967_07290</name>
</gene>
<feature type="domain" description="Lipocalin-like" evidence="2">
    <location>
        <begin position="43"/>
        <end position="142"/>
    </location>
</feature>
<dbReference type="InterPro" id="IPR024311">
    <property type="entry name" value="Lipocalin-like"/>
</dbReference>
<keyword evidence="1" id="KW-0732">Signal</keyword>
<organism evidence="3 4">
    <name type="scientific">Dyadobacter beijingensis</name>
    <dbReference type="NCBI Taxonomy" id="365489"/>
    <lineage>
        <taxon>Bacteria</taxon>
        <taxon>Pseudomonadati</taxon>
        <taxon>Bacteroidota</taxon>
        <taxon>Cytophagia</taxon>
        <taxon>Cytophagales</taxon>
        <taxon>Spirosomataceae</taxon>
        <taxon>Dyadobacter</taxon>
    </lineage>
</organism>
<feature type="chain" id="PRO_5046690391" description="Lipocalin-like domain-containing protein" evidence="1">
    <location>
        <begin position="25"/>
        <end position="162"/>
    </location>
</feature>
<sequence>MKTPSMKKLANCLMLFVFAAAMLACSKDSDDPKPETPSGNAVEGTWKIKAMNVDPAQNGVTDVLAFYEALTGKKCLSETEITFKSNGTVGAKVPIGCDDVIDDVDIVDDASKWTVKDKKIILTEGTDVTEFDLETSATEMKWSTTEEEDGVKYKMTIVFKKS</sequence>
<evidence type="ECO:0000256" key="1">
    <source>
        <dbReference type="SAM" id="SignalP"/>
    </source>
</evidence>
<evidence type="ECO:0000313" key="4">
    <source>
        <dbReference type="Proteomes" id="UP000632339"/>
    </source>
</evidence>
<dbReference type="Proteomes" id="UP000632339">
    <property type="component" value="Unassembled WGS sequence"/>
</dbReference>
<proteinExistence type="predicted"/>
<feature type="signal peptide" evidence="1">
    <location>
        <begin position="1"/>
        <end position="24"/>
    </location>
</feature>
<dbReference type="RefSeq" id="WP_019942095.1">
    <property type="nucleotide sequence ID" value="NZ_BMLI01000001.1"/>
</dbReference>
<dbReference type="PROSITE" id="PS51257">
    <property type="entry name" value="PROKAR_LIPOPROTEIN"/>
    <property type="match status" value="1"/>
</dbReference>
<dbReference type="Pfam" id="PF13648">
    <property type="entry name" value="Lipocalin_4"/>
    <property type="match status" value="1"/>
</dbReference>
<accession>A0ABQ2HFY4</accession>